<dbReference type="Proteomes" id="UP000016930">
    <property type="component" value="Unassembled WGS sequence"/>
</dbReference>
<dbReference type="EMBL" id="KB445796">
    <property type="protein sequence ID" value="EMD37703.1"/>
    <property type="molecule type" value="Genomic_DNA"/>
</dbReference>
<name>M2QKZ8_CERS8</name>
<evidence type="ECO:0000313" key="2">
    <source>
        <dbReference type="EMBL" id="EMD37703.1"/>
    </source>
</evidence>
<dbReference type="AlphaFoldDB" id="M2QKZ8"/>
<evidence type="ECO:0000313" key="3">
    <source>
        <dbReference type="Proteomes" id="UP000016930"/>
    </source>
</evidence>
<dbReference type="HOGENOM" id="CLU_041941_0_0_1"/>
<proteinExistence type="predicted"/>
<keyword evidence="3" id="KW-1185">Reference proteome</keyword>
<reference evidence="2 3" key="1">
    <citation type="journal article" date="2012" name="Proc. Natl. Acad. Sci. U.S.A.">
        <title>Comparative genomics of Ceriporiopsis subvermispora and Phanerochaete chrysosporium provide insight into selective ligninolysis.</title>
        <authorList>
            <person name="Fernandez-Fueyo E."/>
            <person name="Ruiz-Duenas F.J."/>
            <person name="Ferreira P."/>
            <person name="Floudas D."/>
            <person name="Hibbett D.S."/>
            <person name="Canessa P."/>
            <person name="Larrondo L.F."/>
            <person name="James T.Y."/>
            <person name="Seelenfreund D."/>
            <person name="Lobos S."/>
            <person name="Polanco R."/>
            <person name="Tello M."/>
            <person name="Honda Y."/>
            <person name="Watanabe T."/>
            <person name="Watanabe T."/>
            <person name="Ryu J.S."/>
            <person name="Kubicek C.P."/>
            <person name="Schmoll M."/>
            <person name="Gaskell J."/>
            <person name="Hammel K.E."/>
            <person name="St John F.J."/>
            <person name="Vanden Wymelenberg A."/>
            <person name="Sabat G."/>
            <person name="Splinter BonDurant S."/>
            <person name="Syed K."/>
            <person name="Yadav J.S."/>
            <person name="Doddapaneni H."/>
            <person name="Subramanian V."/>
            <person name="Lavin J.L."/>
            <person name="Oguiza J.A."/>
            <person name="Perez G."/>
            <person name="Pisabarro A.G."/>
            <person name="Ramirez L."/>
            <person name="Santoyo F."/>
            <person name="Master E."/>
            <person name="Coutinho P.M."/>
            <person name="Henrissat B."/>
            <person name="Lombard V."/>
            <person name="Magnuson J.K."/>
            <person name="Kuees U."/>
            <person name="Hori C."/>
            <person name="Igarashi K."/>
            <person name="Samejima M."/>
            <person name="Held B.W."/>
            <person name="Barry K.W."/>
            <person name="LaButti K.M."/>
            <person name="Lapidus A."/>
            <person name="Lindquist E.A."/>
            <person name="Lucas S.M."/>
            <person name="Riley R."/>
            <person name="Salamov A.A."/>
            <person name="Hoffmeister D."/>
            <person name="Schwenk D."/>
            <person name="Hadar Y."/>
            <person name="Yarden O."/>
            <person name="de Vries R.P."/>
            <person name="Wiebenga A."/>
            <person name="Stenlid J."/>
            <person name="Eastwood D."/>
            <person name="Grigoriev I.V."/>
            <person name="Berka R.M."/>
            <person name="Blanchette R.A."/>
            <person name="Kersten P."/>
            <person name="Martinez A.T."/>
            <person name="Vicuna R."/>
            <person name="Cullen D."/>
        </authorList>
    </citation>
    <scope>NUCLEOTIDE SEQUENCE [LARGE SCALE GENOMIC DNA]</scope>
    <source>
        <strain evidence="2 3">B</strain>
    </source>
</reference>
<feature type="region of interest" description="Disordered" evidence="1">
    <location>
        <begin position="355"/>
        <end position="435"/>
    </location>
</feature>
<protein>
    <submittedName>
        <fullName evidence="2">Uncharacterized protein</fullName>
    </submittedName>
</protein>
<gene>
    <name evidence="2" type="ORF">CERSUDRAFT_136457</name>
</gene>
<feature type="region of interest" description="Disordered" evidence="1">
    <location>
        <begin position="274"/>
        <end position="294"/>
    </location>
</feature>
<accession>M2QKZ8</accession>
<evidence type="ECO:0000256" key="1">
    <source>
        <dbReference type="SAM" id="MobiDB-lite"/>
    </source>
</evidence>
<feature type="region of interest" description="Disordered" evidence="1">
    <location>
        <begin position="68"/>
        <end position="87"/>
    </location>
</feature>
<feature type="compositionally biased region" description="Acidic residues" evidence="1">
    <location>
        <begin position="355"/>
        <end position="366"/>
    </location>
</feature>
<sequence length="446" mass="49169">MAALIVPESVLTTTMDETSANHPAPTVAKPVVPKENGPVPMSFPAVLRNPGLTNRFAHLRIANEYDAPGTTAQPAARRNRRDEKEGKRWIRRKENARFAGNAHIVVPSRKDLSILPPSNRTTFPQPLPNYLTRNNIVSPAVPASREPVSANAGRFSLSLKGMRRELRKSGPRTELLVKEVEGEIVSWLRDCAVLLAPDSTAEMAFPGTAIGNTEAIWEVSRTPLQLVWAIMDDAFTRYVVHCCARYHDVVSYSKDTSGQRLTYLLRPNVTRPDFQAPIGLDTPPTTDLESAFDSESDLLSEHGFHSDTGDSDIDGEAHLRVAAHPLSAIAESLPPSPLVVPVSEASSESWSIVDADADSEPDDSEGELGLSASVDSLSLADPDVTPRADPRRRQTALRSHLWDHRRRSSSSPSRSPARRQLQRPSPRIEPPRPDSFHRSLYEYLFA</sequence>
<dbReference type="OrthoDB" id="10256743at2759"/>
<feature type="compositionally biased region" description="Low complexity" evidence="1">
    <location>
        <begin position="368"/>
        <end position="381"/>
    </location>
</feature>
<organism evidence="2 3">
    <name type="scientific">Ceriporiopsis subvermispora (strain B)</name>
    <name type="common">White-rot fungus</name>
    <name type="synonym">Gelatoporia subvermispora</name>
    <dbReference type="NCBI Taxonomy" id="914234"/>
    <lineage>
        <taxon>Eukaryota</taxon>
        <taxon>Fungi</taxon>
        <taxon>Dikarya</taxon>
        <taxon>Basidiomycota</taxon>
        <taxon>Agaricomycotina</taxon>
        <taxon>Agaricomycetes</taxon>
        <taxon>Polyporales</taxon>
        <taxon>Gelatoporiaceae</taxon>
        <taxon>Gelatoporia</taxon>
    </lineage>
</organism>
<dbReference type="STRING" id="914234.M2QKZ8"/>